<evidence type="ECO:0000256" key="5">
    <source>
        <dbReference type="ARBA" id="ARBA00023134"/>
    </source>
</evidence>
<feature type="compositionally biased region" description="Polar residues" evidence="8">
    <location>
        <begin position="286"/>
        <end position="297"/>
    </location>
</feature>
<evidence type="ECO:0000256" key="2">
    <source>
        <dbReference type="ARBA" id="ARBA00008094"/>
    </source>
</evidence>
<comment type="caution">
    <text evidence="9">The sequence shown here is derived from an EMBL/GenBank/DDBJ whole genome shotgun (WGS) entry which is preliminary data.</text>
</comment>
<reference evidence="9 10" key="1">
    <citation type="submission" date="2021-06" db="EMBL/GenBank/DDBJ databases">
        <authorList>
            <person name="Palmer J.M."/>
        </authorList>
    </citation>
    <scope>NUCLEOTIDE SEQUENCE [LARGE SCALE GENOMIC DNA]</scope>
    <source>
        <strain evidence="10">if_2019</strain>
        <tissue evidence="9">Muscle</tissue>
    </source>
</reference>
<evidence type="ECO:0000256" key="1">
    <source>
        <dbReference type="ARBA" id="ARBA00004496"/>
    </source>
</evidence>
<comment type="subcellular location">
    <subcellularLocation>
        <location evidence="1">Cytoplasm</location>
    </subcellularLocation>
</comment>
<dbReference type="InterPro" id="IPR001806">
    <property type="entry name" value="Small_GTPase"/>
</dbReference>
<evidence type="ECO:0000313" key="9">
    <source>
        <dbReference type="EMBL" id="MEQ2246614.1"/>
    </source>
</evidence>
<evidence type="ECO:0000256" key="7">
    <source>
        <dbReference type="ARBA" id="ARBA00041822"/>
    </source>
</evidence>
<keyword evidence="4" id="KW-0547">Nucleotide-binding</keyword>
<dbReference type="PROSITE" id="PS51421">
    <property type="entry name" value="RAS"/>
    <property type="match status" value="1"/>
</dbReference>
<comment type="similarity">
    <text evidence="2">Belongs to the small GTPase superfamily. Ras family. KappaB-Ras subfamily.</text>
</comment>
<dbReference type="Gene3D" id="3.40.50.300">
    <property type="entry name" value="P-loop containing nucleotide triphosphate hydrolases"/>
    <property type="match status" value="1"/>
</dbReference>
<evidence type="ECO:0000256" key="6">
    <source>
        <dbReference type="ARBA" id="ARBA00040455"/>
    </source>
</evidence>
<dbReference type="InterPro" id="IPR005225">
    <property type="entry name" value="Small_GTP-bd"/>
</dbReference>
<dbReference type="PANTHER" id="PTHR46152:SF2">
    <property type="entry name" value="NF-KAPPA-B INHIBITOR-INTERACTING RAS-LIKE PROTEIN 2"/>
    <property type="match status" value="1"/>
</dbReference>
<dbReference type="InterPro" id="IPR027417">
    <property type="entry name" value="P-loop_NTPase"/>
</dbReference>
<feature type="region of interest" description="Disordered" evidence="8">
    <location>
        <begin position="286"/>
        <end position="308"/>
    </location>
</feature>
<keyword evidence="3" id="KW-0963">Cytoplasm</keyword>
<evidence type="ECO:0000313" key="10">
    <source>
        <dbReference type="Proteomes" id="UP001482620"/>
    </source>
</evidence>
<dbReference type="EMBL" id="JAHRIQ010081151">
    <property type="protein sequence ID" value="MEQ2246614.1"/>
    <property type="molecule type" value="Genomic_DNA"/>
</dbReference>
<dbReference type="PROSITE" id="PS51419">
    <property type="entry name" value="RAB"/>
    <property type="match status" value="1"/>
</dbReference>
<evidence type="ECO:0000256" key="4">
    <source>
        <dbReference type="ARBA" id="ARBA00022741"/>
    </source>
</evidence>
<dbReference type="Proteomes" id="UP001482620">
    <property type="component" value="Unassembled WGS sequence"/>
</dbReference>
<proteinExistence type="inferred from homology"/>
<protein>
    <recommendedName>
        <fullName evidence="6">NF-kappa-B inhibitor-interacting Ras-like protein 2</fullName>
    </recommendedName>
    <alternativeName>
        <fullName evidence="7">I-kappa-B-interacting Ras-like protein 2</fullName>
    </alternativeName>
</protein>
<dbReference type="InterPro" id="IPR042227">
    <property type="entry name" value="KBRS"/>
</dbReference>
<keyword evidence="5" id="KW-0342">GTP-binding</keyword>
<dbReference type="SMART" id="SM00175">
    <property type="entry name" value="RAB"/>
    <property type="match status" value="1"/>
</dbReference>
<dbReference type="NCBIfam" id="TIGR00231">
    <property type="entry name" value="small_GTP"/>
    <property type="match status" value="1"/>
</dbReference>
<dbReference type="SMART" id="SM00173">
    <property type="entry name" value="RAS"/>
    <property type="match status" value="1"/>
</dbReference>
<sequence>MRTKLLLRLYRDRMAPNKGPPTLYLNTYLIHPRSLASVELFNHLGDFCLGDERVKLRVPSLCLHQGRCDDRIEILEVLLPPPDNVPSRGQQLHTPTVNSVGETLLPSPVAPDNLPESLPRPTVVVCGQAGVGKTAVLEQLLYANHVAGSEPMETLEDIYIGSIETDRGTREQVRFYDTRGLRDGMEFPRHYYTFADGFVLVYSIDSKESFKRMEALKKDIDRHRDKKEVTIIVLGNKLDKQDERRIEVNYAQNWAKNEKVRLWEVSVVDRRVLIEPFVHLASKMTQPQSKSTFPLSRNKNKGGGSVDS</sequence>
<evidence type="ECO:0000256" key="3">
    <source>
        <dbReference type="ARBA" id="ARBA00022490"/>
    </source>
</evidence>
<dbReference type="SUPFAM" id="SSF52540">
    <property type="entry name" value="P-loop containing nucleoside triphosphate hydrolases"/>
    <property type="match status" value="1"/>
</dbReference>
<dbReference type="Pfam" id="PF00071">
    <property type="entry name" value="Ras"/>
    <property type="match status" value="1"/>
</dbReference>
<evidence type="ECO:0000256" key="8">
    <source>
        <dbReference type="SAM" id="MobiDB-lite"/>
    </source>
</evidence>
<name>A0ABV0UPJ0_9TELE</name>
<organism evidence="9 10">
    <name type="scientific">Ilyodon furcidens</name>
    <name type="common">goldbreast splitfin</name>
    <dbReference type="NCBI Taxonomy" id="33524"/>
    <lineage>
        <taxon>Eukaryota</taxon>
        <taxon>Metazoa</taxon>
        <taxon>Chordata</taxon>
        <taxon>Craniata</taxon>
        <taxon>Vertebrata</taxon>
        <taxon>Euteleostomi</taxon>
        <taxon>Actinopterygii</taxon>
        <taxon>Neopterygii</taxon>
        <taxon>Teleostei</taxon>
        <taxon>Neoteleostei</taxon>
        <taxon>Acanthomorphata</taxon>
        <taxon>Ovalentaria</taxon>
        <taxon>Atherinomorphae</taxon>
        <taxon>Cyprinodontiformes</taxon>
        <taxon>Goodeidae</taxon>
        <taxon>Ilyodon</taxon>
    </lineage>
</organism>
<accession>A0ABV0UPJ0</accession>
<gene>
    <name evidence="9" type="primary">NKIRAS2</name>
    <name evidence="9" type="ORF">ILYODFUR_001248</name>
</gene>
<keyword evidence="10" id="KW-1185">Reference proteome</keyword>
<dbReference type="PANTHER" id="PTHR46152">
    <property type="entry name" value="NF-KAPPA-B INHIBITOR-INTERACTING RAS-LIKE PROTEIN"/>
    <property type="match status" value="1"/>
</dbReference>